<dbReference type="EC" id="1.1.1.47" evidence="3"/>
<dbReference type="RefSeq" id="WP_371753957.1">
    <property type="nucleotide sequence ID" value="NZ_JAYJLD010000010.1"/>
</dbReference>
<reference evidence="3" key="1">
    <citation type="submission" date="2023-12" db="EMBL/GenBank/DDBJ databases">
        <title>Fervidustalea candida gen. nov., sp. nov., a novel member of the family Paenibacillaceae isolated from a geothermal area.</title>
        <authorList>
            <person name="Li W.-J."/>
            <person name="Jiao J.-Y."/>
            <person name="Chen Y."/>
        </authorList>
    </citation>
    <scope>NUCLEOTIDE SEQUENCE</scope>
    <source>
        <strain evidence="3">SYSU GA230002</strain>
    </source>
</reference>
<dbReference type="InterPro" id="IPR036291">
    <property type="entry name" value="NAD(P)-bd_dom_sf"/>
</dbReference>
<protein>
    <submittedName>
        <fullName evidence="3">Glucose 1-dehydrogenase</fullName>
        <ecNumber evidence="3">1.1.1.47</ecNumber>
    </submittedName>
</protein>
<dbReference type="InterPro" id="IPR002347">
    <property type="entry name" value="SDR_fam"/>
</dbReference>
<accession>A0ABU5ZH60</accession>
<dbReference type="PRINTS" id="PR00081">
    <property type="entry name" value="GDHRDH"/>
</dbReference>
<comment type="caution">
    <text evidence="3">The sequence shown here is derived from an EMBL/GenBank/DDBJ whole genome shotgun (WGS) entry which is preliminary data.</text>
</comment>
<dbReference type="SUPFAM" id="SSF51735">
    <property type="entry name" value="NAD(P)-binding Rossmann-fold domains"/>
    <property type="match status" value="1"/>
</dbReference>
<gene>
    <name evidence="3" type="ORF">VF724_09195</name>
</gene>
<dbReference type="NCBIfam" id="NF005559">
    <property type="entry name" value="PRK07231.1"/>
    <property type="match status" value="1"/>
</dbReference>
<name>A0ABU5ZH60_9BACL</name>
<dbReference type="PANTHER" id="PTHR24321">
    <property type="entry name" value="DEHYDROGENASES, SHORT CHAIN"/>
    <property type="match status" value="1"/>
</dbReference>
<evidence type="ECO:0000256" key="2">
    <source>
        <dbReference type="ARBA" id="ARBA00023002"/>
    </source>
</evidence>
<dbReference type="PANTHER" id="PTHR24321:SF15">
    <property type="entry name" value="OXIDOREDUCTASE UCPA"/>
    <property type="match status" value="1"/>
</dbReference>
<evidence type="ECO:0000313" key="3">
    <source>
        <dbReference type="EMBL" id="MEB3101839.1"/>
    </source>
</evidence>
<dbReference type="EMBL" id="JAYJLD010000010">
    <property type="protein sequence ID" value="MEB3101839.1"/>
    <property type="molecule type" value="Genomic_DNA"/>
</dbReference>
<dbReference type="PRINTS" id="PR00080">
    <property type="entry name" value="SDRFAMILY"/>
</dbReference>
<organism evidence="3 4">
    <name type="scientific">Ferviditalea candida</name>
    <dbReference type="NCBI Taxonomy" id="3108399"/>
    <lineage>
        <taxon>Bacteria</taxon>
        <taxon>Bacillati</taxon>
        <taxon>Bacillota</taxon>
        <taxon>Bacilli</taxon>
        <taxon>Bacillales</taxon>
        <taxon>Paenibacillaceae</taxon>
        <taxon>Ferviditalea</taxon>
    </lineage>
</organism>
<proteinExistence type="inferred from homology"/>
<evidence type="ECO:0000256" key="1">
    <source>
        <dbReference type="ARBA" id="ARBA00006484"/>
    </source>
</evidence>
<dbReference type="Pfam" id="PF13561">
    <property type="entry name" value="adh_short_C2"/>
    <property type="match status" value="1"/>
</dbReference>
<comment type="similarity">
    <text evidence="1">Belongs to the short-chain dehydrogenases/reductases (SDR) family.</text>
</comment>
<keyword evidence="4" id="KW-1185">Reference proteome</keyword>
<dbReference type="Proteomes" id="UP001310386">
    <property type="component" value="Unassembled WGS sequence"/>
</dbReference>
<sequence>MRLKDKVAVITGAGSGIGRKTAILFAEHGAKVTAADVNLETAEETCSMIKEQGGQCIAVKTDVSNARDIQEMLNTTLNAFGKLDILYNNAGIPMIAQSIEDVTEELFDRIMDVNVKGVFLGCKYAVPIFKMQGTGGVIISTASSAVSRPRPGQNIYAASKGTIVTLTRALAAELAEHQIRVAAINPVAVDTPMFYGFIGDRDEQEARASFKSTIPLGRMAQPEDIAYAALYLASDEASLVTGAIMDVDGGRGV</sequence>
<dbReference type="Gene3D" id="3.40.50.720">
    <property type="entry name" value="NAD(P)-binding Rossmann-like Domain"/>
    <property type="match status" value="1"/>
</dbReference>
<evidence type="ECO:0000313" key="4">
    <source>
        <dbReference type="Proteomes" id="UP001310386"/>
    </source>
</evidence>
<keyword evidence="2 3" id="KW-0560">Oxidoreductase</keyword>
<dbReference type="GO" id="GO:0047936">
    <property type="term" value="F:glucose 1-dehydrogenase [NAD(P)+] activity"/>
    <property type="evidence" value="ECO:0007669"/>
    <property type="project" value="UniProtKB-EC"/>
</dbReference>